<dbReference type="Pfam" id="PF07669">
    <property type="entry name" value="Eco57I"/>
    <property type="match status" value="1"/>
</dbReference>
<dbReference type="GO" id="GO:0032259">
    <property type="term" value="P:methylation"/>
    <property type="evidence" value="ECO:0007669"/>
    <property type="project" value="InterPro"/>
</dbReference>
<dbReference type="AlphaFoldDB" id="A0A7W5CIW2"/>
<proteinExistence type="predicted"/>
<accession>A0A7W5CIW2</accession>
<dbReference type="InterPro" id="IPR002052">
    <property type="entry name" value="DNA_methylase_N6_adenine_CS"/>
</dbReference>
<name>A0A7W5CIW2_9MICO</name>
<dbReference type="RefSeq" id="WP_183419563.1">
    <property type="nucleotide sequence ID" value="NZ_JACHXY010000002.1"/>
</dbReference>
<evidence type="ECO:0000313" key="2">
    <source>
        <dbReference type="EMBL" id="MBB3158099.1"/>
    </source>
</evidence>
<dbReference type="GO" id="GO:0003676">
    <property type="term" value="F:nucleic acid binding"/>
    <property type="evidence" value="ECO:0007669"/>
    <property type="project" value="InterPro"/>
</dbReference>
<gene>
    <name evidence="2" type="ORF">FHS07_001795</name>
</gene>
<sequence length="351" mass="39297">MARKFDVVIGNPPYQEDSVGESTHNMPIYDKFMDAAYEVGIKVVLITPARFLSNAGFTPKPWNKKMLADEHITVAHFEPDSNRLFPGLSDPIKGGIAVTYRDSEQKLGPIGFFTKHPELHTVLRKVEVAGDVPLTDLGITNDRQHRYTDRMHAENSGARALMSKDNPYKLDASAFARLSFLFHDERPADEYEYVQVLGLSARKRTTRWLRRDYITGPASFNTYKVALPEANGTGATTDFFGVALNNPTVLEPGVAVTSTFLTIGAFETSAEAEALLKYLKSKFARAMLGVLKVTQHTAAHTWRHVPSQDFTAHSDIDWSKSVPEIDAQLYAKYRLDADEITFIESHVKPME</sequence>
<feature type="domain" description="Type II methyltransferase M.TaqI-like" evidence="1">
    <location>
        <begin position="3"/>
        <end position="77"/>
    </location>
</feature>
<dbReference type="InterPro" id="IPR011639">
    <property type="entry name" value="MethylTrfase_TaqI-like_dom"/>
</dbReference>
<dbReference type="Gene3D" id="3.40.50.150">
    <property type="entry name" value="Vaccinia Virus protein VP39"/>
    <property type="match status" value="1"/>
</dbReference>
<dbReference type="Proteomes" id="UP000543579">
    <property type="component" value="Unassembled WGS sequence"/>
</dbReference>
<dbReference type="GO" id="GO:0006304">
    <property type="term" value="P:DNA modification"/>
    <property type="evidence" value="ECO:0007669"/>
    <property type="project" value="InterPro"/>
</dbReference>
<evidence type="ECO:0000313" key="3">
    <source>
        <dbReference type="Proteomes" id="UP000543579"/>
    </source>
</evidence>
<dbReference type="EMBL" id="JACHXY010000002">
    <property type="protein sequence ID" value="MBB3158099.1"/>
    <property type="molecule type" value="Genomic_DNA"/>
</dbReference>
<protein>
    <recommendedName>
        <fullName evidence="1">Type II methyltransferase M.TaqI-like domain-containing protein</fullName>
    </recommendedName>
</protein>
<dbReference type="PROSITE" id="PS00092">
    <property type="entry name" value="N6_MTASE"/>
    <property type="match status" value="1"/>
</dbReference>
<comment type="caution">
    <text evidence="2">The sequence shown here is derived from an EMBL/GenBank/DDBJ whole genome shotgun (WGS) entry which is preliminary data.</text>
</comment>
<organism evidence="2 3">
    <name type="scientific">Microbacterium proteolyticum</name>
    <dbReference type="NCBI Taxonomy" id="1572644"/>
    <lineage>
        <taxon>Bacteria</taxon>
        <taxon>Bacillati</taxon>
        <taxon>Actinomycetota</taxon>
        <taxon>Actinomycetes</taxon>
        <taxon>Micrococcales</taxon>
        <taxon>Microbacteriaceae</taxon>
        <taxon>Microbacterium</taxon>
    </lineage>
</organism>
<dbReference type="GO" id="GO:0009007">
    <property type="term" value="F:site-specific DNA-methyltransferase (adenine-specific) activity"/>
    <property type="evidence" value="ECO:0007669"/>
    <property type="project" value="UniProtKB-EC"/>
</dbReference>
<reference evidence="2 3" key="1">
    <citation type="submission" date="2020-08" db="EMBL/GenBank/DDBJ databases">
        <title>Genomic Encyclopedia of Type Strains, Phase III (KMG-III): the genomes of soil and plant-associated and newly described type strains.</title>
        <authorList>
            <person name="Whitman W."/>
        </authorList>
    </citation>
    <scope>NUCLEOTIDE SEQUENCE [LARGE SCALE GENOMIC DNA]</scope>
    <source>
        <strain evidence="2 3">CECT 8356</strain>
    </source>
</reference>
<dbReference type="InterPro" id="IPR029063">
    <property type="entry name" value="SAM-dependent_MTases_sf"/>
</dbReference>
<evidence type="ECO:0000259" key="1">
    <source>
        <dbReference type="Pfam" id="PF07669"/>
    </source>
</evidence>